<protein>
    <submittedName>
        <fullName evidence="1">Uncharacterized protein</fullName>
    </submittedName>
</protein>
<dbReference type="PANTHER" id="PTHR13160">
    <property type="entry name" value="OLIGOSACCHARYLTRANSFERASE COMPLEX SUBUNIT OSTC"/>
    <property type="match status" value="1"/>
</dbReference>
<dbReference type="GO" id="GO:0008250">
    <property type="term" value="C:oligosaccharyltransferase complex"/>
    <property type="evidence" value="ECO:0007669"/>
    <property type="project" value="InterPro"/>
</dbReference>
<dbReference type="InterPro" id="IPR013024">
    <property type="entry name" value="GGCT-like"/>
</dbReference>
<dbReference type="PANTHER" id="PTHR13160:SF4">
    <property type="entry name" value="OLIGOSACCHARYLTRANSFERASE COMPLEX SUBUNIT OSTC"/>
    <property type="match status" value="1"/>
</dbReference>
<name>A0A8S2EYE5_9BILA</name>
<dbReference type="EMBL" id="CAJNOK010018163">
    <property type="protein sequence ID" value="CAF1277154.1"/>
    <property type="molecule type" value="Genomic_DNA"/>
</dbReference>
<dbReference type="SUPFAM" id="SSF110857">
    <property type="entry name" value="Gamma-glutamyl cyclotransferase-like"/>
    <property type="match status" value="1"/>
</dbReference>
<gene>
    <name evidence="1" type="ORF">OVA965_LOCUS27467</name>
    <name evidence="2" type="ORF">TMI583_LOCUS28212</name>
</gene>
<dbReference type="CDD" id="cd06661">
    <property type="entry name" value="GGCT_like"/>
    <property type="match status" value="1"/>
</dbReference>
<evidence type="ECO:0000313" key="3">
    <source>
        <dbReference type="Proteomes" id="UP000677228"/>
    </source>
</evidence>
<dbReference type="Gene3D" id="3.10.490.10">
    <property type="entry name" value="Gamma-glutamyl cyclotransferase-like"/>
    <property type="match status" value="1"/>
</dbReference>
<dbReference type="InterPro" id="IPR036568">
    <property type="entry name" value="GGCT-like_sf"/>
</dbReference>
<dbReference type="InterPro" id="IPR042416">
    <property type="entry name" value="OSTC"/>
</dbReference>
<reference evidence="1" key="1">
    <citation type="submission" date="2021-02" db="EMBL/GenBank/DDBJ databases">
        <authorList>
            <person name="Nowell W R."/>
        </authorList>
    </citation>
    <scope>NUCLEOTIDE SEQUENCE</scope>
</reference>
<evidence type="ECO:0000313" key="2">
    <source>
        <dbReference type="EMBL" id="CAF4082249.1"/>
    </source>
</evidence>
<evidence type="ECO:0000313" key="1">
    <source>
        <dbReference type="EMBL" id="CAF1277154.1"/>
    </source>
</evidence>
<proteinExistence type="predicted"/>
<dbReference type="Proteomes" id="UP000682733">
    <property type="component" value="Unassembled WGS sequence"/>
</dbReference>
<dbReference type="Pfam" id="PF13772">
    <property type="entry name" value="AIG2_2"/>
    <property type="match status" value="1"/>
</dbReference>
<comment type="caution">
    <text evidence="1">The sequence shown here is derived from an EMBL/GenBank/DDBJ whole genome shotgun (WGS) entry which is preliminary data.</text>
</comment>
<feature type="non-terminal residue" evidence="1">
    <location>
        <position position="401"/>
    </location>
</feature>
<feature type="non-terminal residue" evidence="1">
    <location>
        <position position="1"/>
    </location>
</feature>
<dbReference type="EMBL" id="CAJOBA010039725">
    <property type="protein sequence ID" value="CAF4082249.1"/>
    <property type="molecule type" value="Genomic_DNA"/>
</dbReference>
<dbReference type="AlphaFoldDB" id="A0A8S2EYE5"/>
<organism evidence="1 3">
    <name type="scientific">Didymodactylos carnosus</name>
    <dbReference type="NCBI Taxonomy" id="1234261"/>
    <lineage>
        <taxon>Eukaryota</taxon>
        <taxon>Metazoa</taxon>
        <taxon>Spiralia</taxon>
        <taxon>Gnathifera</taxon>
        <taxon>Rotifera</taxon>
        <taxon>Eurotatoria</taxon>
        <taxon>Bdelloidea</taxon>
        <taxon>Philodinida</taxon>
        <taxon>Philodinidae</taxon>
        <taxon>Didymodactylos</taxon>
    </lineage>
</organism>
<dbReference type="Proteomes" id="UP000677228">
    <property type="component" value="Unassembled WGS sequence"/>
</dbReference>
<accession>A0A8S2EYE5</accession>
<sequence length="401" mass="45991">IIYDIIVEPPSVGSTTDDYGHHKPMAFMAWRINGQYIMEGLAASFMFPLGGLGFIILDLTNKPSMPKLNLQSPKYATPQKERRKVLKIRSQRSSWEKSFVDPILAYRNRQAANFKTLTNDEYIFYFAIGSMINPISLHLRNIRPIVSYPATCYDHQIVFCGPNGMANIESRLGESFEGVVHLLTATDMNTLDKVEAVYNRIPVTVTDYSNQTQLAYAYQMDLSRLSNLEYSLPSERYMDIIIKGCEYYGVKQTYIDRLKQISVVPRMKSSEYKCITDVPDVHYTLDDLVLHNGTNNYPLWISINYKIFEHTGLPSTDDPSYHQLSTLYNVIKGLHSGKDMTLKMSQNLYEPLYGIPSTEDEMSLEHRSMVEDMFITFISNSRSGDKNYWRLIGKLIKSSSE</sequence>